<dbReference type="EMBL" id="AJIL01007122">
    <property type="protein sequence ID" value="KNE87019.1"/>
    <property type="molecule type" value="Genomic_DNA"/>
</dbReference>
<name>A0A0L0UK07_9BASI</name>
<dbReference type="Pfam" id="PF07195">
    <property type="entry name" value="FliD_C"/>
    <property type="match status" value="1"/>
</dbReference>
<evidence type="ECO:0000256" key="1">
    <source>
        <dbReference type="SAM" id="MobiDB-lite"/>
    </source>
</evidence>
<evidence type="ECO:0000313" key="3">
    <source>
        <dbReference type="EMBL" id="KNE87019.1"/>
    </source>
</evidence>
<organism evidence="3 4">
    <name type="scientific">Puccinia striiformis f. sp. tritici PST-78</name>
    <dbReference type="NCBI Taxonomy" id="1165861"/>
    <lineage>
        <taxon>Eukaryota</taxon>
        <taxon>Fungi</taxon>
        <taxon>Dikarya</taxon>
        <taxon>Basidiomycota</taxon>
        <taxon>Pucciniomycotina</taxon>
        <taxon>Pucciniomycetes</taxon>
        <taxon>Pucciniales</taxon>
        <taxon>Pucciniaceae</taxon>
        <taxon>Puccinia</taxon>
    </lineage>
</organism>
<feature type="compositionally biased region" description="Basic and acidic residues" evidence="1">
    <location>
        <begin position="96"/>
        <end position="111"/>
    </location>
</feature>
<accession>A0A0L0UK07</accession>
<dbReference type="GO" id="GO:0007155">
    <property type="term" value="P:cell adhesion"/>
    <property type="evidence" value="ECO:0007669"/>
    <property type="project" value="InterPro"/>
</dbReference>
<protein>
    <recommendedName>
        <fullName evidence="2">Flagellar hook-associated protein 2 C-terminal domain-containing protein</fullName>
    </recommendedName>
</protein>
<dbReference type="InterPro" id="IPR010809">
    <property type="entry name" value="FliD_C"/>
</dbReference>
<sequence>MFTGDDGVSAKIDAAVKRITGTDGTIPNRTEGLAKTIKTLEAQHARTSLSIDTMMEGIRAQFVALDALVARMQGTSDYLTQQFNALNNSRNHRPGNRGDVRIARKVDQPAV</sequence>
<evidence type="ECO:0000259" key="2">
    <source>
        <dbReference type="Pfam" id="PF07195"/>
    </source>
</evidence>
<gene>
    <name evidence="3" type="ORF">PSTG_19608</name>
</gene>
<evidence type="ECO:0000313" key="4">
    <source>
        <dbReference type="Proteomes" id="UP000054564"/>
    </source>
</evidence>
<dbReference type="AlphaFoldDB" id="A0A0L0UK07"/>
<keyword evidence="4" id="KW-1185">Reference proteome</keyword>
<feature type="domain" description="Flagellar hook-associated protein 2 C-terminal" evidence="2">
    <location>
        <begin position="2"/>
        <end position="73"/>
    </location>
</feature>
<comment type="caution">
    <text evidence="3">The sequence shown here is derived from an EMBL/GenBank/DDBJ whole genome shotgun (WGS) entry which is preliminary data.</text>
</comment>
<reference evidence="4" key="1">
    <citation type="submission" date="2014-03" db="EMBL/GenBank/DDBJ databases">
        <title>The Genome Sequence of Puccinia striiformis f. sp. tritici PST-78.</title>
        <authorList>
            <consortium name="The Broad Institute Genome Sequencing Platform"/>
            <person name="Cuomo C."/>
            <person name="Hulbert S."/>
            <person name="Chen X."/>
            <person name="Walker B."/>
            <person name="Young S.K."/>
            <person name="Zeng Q."/>
            <person name="Gargeya S."/>
            <person name="Fitzgerald M."/>
            <person name="Haas B."/>
            <person name="Abouelleil A."/>
            <person name="Alvarado L."/>
            <person name="Arachchi H.M."/>
            <person name="Berlin A.M."/>
            <person name="Chapman S.B."/>
            <person name="Goldberg J."/>
            <person name="Griggs A."/>
            <person name="Gujja S."/>
            <person name="Hansen M."/>
            <person name="Howarth C."/>
            <person name="Imamovic A."/>
            <person name="Larimer J."/>
            <person name="McCowan C."/>
            <person name="Montmayeur A."/>
            <person name="Murphy C."/>
            <person name="Neiman D."/>
            <person name="Pearson M."/>
            <person name="Priest M."/>
            <person name="Roberts A."/>
            <person name="Saif S."/>
            <person name="Shea T."/>
            <person name="Sisk P."/>
            <person name="Sykes S."/>
            <person name="Wortman J."/>
            <person name="Nusbaum C."/>
            <person name="Birren B."/>
        </authorList>
    </citation>
    <scope>NUCLEOTIDE SEQUENCE [LARGE SCALE GENOMIC DNA]</scope>
    <source>
        <strain evidence="4">race PST-78</strain>
    </source>
</reference>
<proteinExistence type="predicted"/>
<feature type="region of interest" description="Disordered" evidence="1">
    <location>
        <begin position="86"/>
        <end position="111"/>
    </location>
</feature>
<dbReference type="Proteomes" id="UP000054564">
    <property type="component" value="Unassembled WGS sequence"/>
</dbReference>